<dbReference type="Pfam" id="PF20416">
    <property type="entry name" value="UTP20"/>
    <property type="match status" value="1"/>
</dbReference>
<dbReference type="InterPro" id="IPR046523">
    <property type="entry name" value="UTP20_dom"/>
</dbReference>
<dbReference type="EMBL" id="JAHXZJ010002987">
    <property type="protein sequence ID" value="KAH0533729.1"/>
    <property type="molecule type" value="Genomic_DNA"/>
</dbReference>
<accession>A0AAV7HAK5</accession>
<sequence>MKEKRVRHKETNTFKFKRFGDRIEEINVDVFHRIRHRNEDSDDEEQVETLFYRTLLKWNMINLTEGYKKFRTEVKGVVTLKQLIEFKQKVVNSLKYHLKVNDPAYLQAILEMVVAAARDLQREFHEFIPDFLVIIIDLLNTQDPDVLEFTFTNLAYLFKFMWVYFVRNIDTTFEILLPLLADKRVYINNFAAESFAFVARKIPDKDQNSFLTLLFSALKKKPSGVHGCGKLLFEVVSGVPGRFNSYAKKMFNLYFQVLGDENIDSELAFGVLSKIFECINHSINPAHSKVFWDVIFQKLDQNLKSENENVLVPLAKLLLIVLNHRGGRMLLDPVLLTSLIIKGISIFKNKSDLVLHEFIELSVSILLAENIQLSQETSPKLTSELLSISKKEILIEIIEKLVNYSSFKSQVLSIALQKDVLTKEFTNIDLNLLIKIVSVRAPPKLNGINLDKLREINLNLHKYPNDTFTILIEKLKQWDEADDISEDSLKIITILPYVNILMRQELITVLKQVLVSMFEKLLQDESINKIEKRSFAFLLTLESIVHLLTEEEIDQLLEESTINFETLTAKYWDNTNILNAVDLFYTHISSTKFKDKYINAQTFDSLNSHLAKKLASPYRNVRLIVCHLYYLFKDVKEIFINKSNDSNSVLELMFMAESIEVSVQSYRDRLSYLQALSFKSRSLIELHPRYYHGPLYFLLGNFFVNFSLLWEPVSQIIATYATGEFTDFWPTFLGELKKNFDTPNSCASELFSCEILNNLSKSLITNDKPDYNNYKTLLWTCMNKFPEYSEARNRDLTVLFINFVESNYFTSNSDTAKSFSIEKKDLDKTGDEEVVKELEDLNDEEEETKEDSEKTDDKKIEDLPIKKMNLVKMGGKTSNFKLLLAQLKLFSQMHNPRSLYREREMYEIYMDLLKTKSMELQKAVLDCIFTYKQRELLPYKEHLYGLTDEKNLRNELARFKVVDDHAPSETIKPEDRPVVMPILMRLIYAKMVTRGTGRAAGAAGGLARRKIIVRFLMGVKEEEMMLFAEMACKPFEKYQINFFTDDQFKDIRRLTTDLTKNVDLSNIIIHPERLRSAINLLSILIEEFGGKMSKNLLPRLLAILLCALAQINGILNRSKNVLSGFLSITKELKNTCMGILGRFFEHFETYEWSQAELDALFDVAVFPWLEKLPTEGVYSPTVLLKLFSAWCQNPRYHCLLIKHQEDNQNIICLPFIMKLLLGEKTHHSVVNTILEMINNLLTLQDYEKMEVDDADTLPIVPLNPTNILEVNAETALPGKFINYGSAILLPYVPDVLEFLKRRLLKSKMNVKKIEAAILSRISELSLDPETSNTLTLLLIPIAVKRASRGESDQIIEELLITITNLLKNVDKPQEHLKSLLPLLFYISSVSLRKNLLEIFKTIVSKETMMRNLELLVSLNAMNPRWVEQPDCEKRLETFQQINSIISSQDDEVSKTLTLEFGVAVLYNCYHFLKHETDLALRSESRWCINALGVKLINMYKSNNVDRLYLIEDTILSLIKEGIKSKNDHIRLQSISFLGTLSMNCYDAHPVFRDLHSLTNKNDPEVDFFENLQHSQVGRRGRALLKFCSFAKTLTKCPNIKTLTQFIFPLASSFLCDETYASKNSIVDAAIETIGTICRLLPWHQYSVILKYYLDKINKVNEFQRQVIRIIIAILDAFHFDLVKLKTVDKIIEDQKTIDPPEKEIEVDSEENKPEEDTVEETNEERLDEELAKDEEKVSEETKEESAELVMEKLTVLSQSAAKKLVFDITHTLLPQLNRSILSRTQHELSHKVNRKRSGYEKEEEELMRVPIALALVKLLQKLPGPILNKSLSGIFMKLCTFLKSRLESVRRSTREILEKIMITLGPDFLHHLLKEMNSLLTKGFQIHVLAYTIHAVLNSLKPYLQSNHINNNLQSILQVCKVDLFGLTSEEKEVKAIIKNVSEAKSTKSISIFRILGEFISESCLIDLVQPFYEILCSTRSHKVLMKVVESLNNISVGLADNTFIEDIKILQFIGGIVSKSIPSLTSKSEDKKSDNKSDKPQLDKPDCYIIPAAPKSRMGIKTASKTSADANEHVITEFAMKLLHILLKRDKVTGPEFKDYMDPLVPIIADNLKSQHIKLSTLSLQCINKILLMNLDSIPQHIEGICETVFSILHKYGSAGLAKGDNFELVTAAFKTMSTFVRDMKTFNITLNQIKVLILYIEQDLYNNERRATAFSLIKAIIERKIKASEIHQVIEKVAILSVTSDSVDVQKQCREVFYKFLMEYPLGKKLEKHLSFYLAQLSYELTPGRMSALEMIHDIINGFPEEILIKQSALIFLMVGARLVNDEDPTCCKFAAKCVKVLITRVNHNQCLKLFEIVLQWLKDSNLLHRRLAVQLCGIFIAVKKEAFETHLEELLPLILKQFYASDSENQEEGKFVLKKTRRNNQVTIKDLDRVKDHLVFQTLQLTLKISSYCQVFLKSDKYVDQVQSLAEYAQSFLAHPHLWVRLAATQQIGFILAAIDEEKLIKIIQESKSKTVDVKKFKIKNDFNDEDDSEEDDDDDDDEESDDEKEEEKELNNTNNIKGYIYSNPIKTLRSLSLDLIAQLYPEMNVEELSDQVVKNLVFIARVIKSIPWSNDTPDKSEDAANNISIFWLLKRLKRSVNFEIRQYSKSPHVRTAVFKWIAGVVTTIDIDPFLKPILFQLMSPLVREMLTTEESSEALRQLSNEVGKLIKRRIGDELYNSLLVKVQQKIEIKKAERKKNQKQLFITNPELAARRKIAKQQKKKEATKRKNAQIRGKKVYAKKRKLQDDD</sequence>
<evidence type="ECO:0000259" key="2">
    <source>
        <dbReference type="Pfam" id="PF07539"/>
    </source>
</evidence>
<feature type="compositionally biased region" description="Acidic residues" evidence="1">
    <location>
        <begin position="1716"/>
        <end position="1732"/>
    </location>
</feature>
<evidence type="ECO:0008006" key="7">
    <source>
        <dbReference type="Google" id="ProtNLM"/>
    </source>
</evidence>
<dbReference type="InterPro" id="IPR057525">
    <property type="entry name" value="UTP20_C"/>
</dbReference>
<proteinExistence type="predicted"/>
<name>A0AAV7HAK5_COTGL</name>
<feature type="region of interest" description="Disordered" evidence="1">
    <location>
        <begin position="1698"/>
        <end position="1743"/>
    </location>
</feature>
<feature type="compositionally biased region" description="Basic and acidic residues" evidence="1">
    <location>
        <begin position="2028"/>
        <end position="2047"/>
    </location>
</feature>
<dbReference type="Pfam" id="PF07539">
    <property type="entry name" value="UTP20_N"/>
    <property type="match status" value="1"/>
</dbReference>
<dbReference type="InterPro" id="IPR016024">
    <property type="entry name" value="ARM-type_fold"/>
</dbReference>
<dbReference type="PANTHER" id="PTHR17695:SF11">
    <property type="entry name" value="SMALL SUBUNIT PROCESSOME COMPONENT 20 HOMOLOG"/>
    <property type="match status" value="1"/>
</dbReference>
<feature type="compositionally biased region" description="Basic and acidic residues" evidence="1">
    <location>
        <begin position="1733"/>
        <end position="1743"/>
    </location>
</feature>
<dbReference type="Proteomes" id="UP000826195">
    <property type="component" value="Unassembled WGS sequence"/>
</dbReference>
<evidence type="ECO:0000259" key="3">
    <source>
        <dbReference type="Pfam" id="PF20416"/>
    </source>
</evidence>
<organism evidence="5 6">
    <name type="scientific">Cotesia glomerata</name>
    <name type="common">Lepidopteran parasitic wasp</name>
    <name type="synonym">Apanteles glomeratus</name>
    <dbReference type="NCBI Taxonomy" id="32391"/>
    <lineage>
        <taxon>Eukaryota</taxon>
        <taxon>Metazoa</taxon>
        <taxon>Ecdysozoa</taxon>
        <taxon>Arthropoda</taxon>
        <taxon>Hexapoda</taxon>
        <taxon>Insecta</taxon>
        <taxon>Pterygota</taxon>
        <taxon>Neoptera</taxon>
        <taxon>Endopterygota</taxon>
        <taxon>Hymenoptera</taxon>
        <taxon>Apocrita</taxon>
        <taxon>Ichneumonoidea</taxon>
        <taxon>Braconidae</taxon>
        <taxon>Microgastrinae</taxon>
        <taxon>Cotesia</taxon>
    </lineage>
</organism>
<dbReference type="InterPro" id="IPR011430">
    <property type="entry name" value="UTP20_N"/>
</dbReference>
<dbReference type="GO" id="GO:0030686">
    <property type="term" value="C:90S preribosome"/>
    <property type="evidence" value="ECO:0007669"/>
    <property type="project" value="TreeGrafter"/>
</dbReference>
<dbReference type="InterPro" id="IPR052575">
    <property type="entry name" value="SSU_processome_comp_20"/>
</dbReference>
<feature type="region of interest" description="Disordered" evidence="1">
    <location>
        <begin position="2026"/>
        <end position="2047"/>
    </location>
</feature>
<reference evidence="5 6" key="1">
    <citation type="journal article" date="2021" name="J. Hered.">
        <title>A chromosome-level genome assembly of the parasitoid wasp, Cotesia glomerata (Hymenoptera: Braconidae).</title>
        <authorList>
            <person name="Pinto B.J."/>
            <person name="Weis J.J."/>
            <person name="Gamble T."/>
            <person name="Ode P.J."/>
            <person name="Paul R."/>
            <person name="Zaspel J.M."/>
        </authorList>
    </citation>
    <scope>NUCLEOTIDE SEQUENCE [LARGE SCALE GENOMIC DNA]</scope>
    <source>
        <strain evidence="5">CgM1</strain>
    </source>
</reference>
<feature type="compositionally biased region" description="Basic and acidic residues" evidence="1">
    <location>
        <begin position="1698"/>
        <end position="1715"/>
    </location>
</feature>
<feature type="region of interest" description="Disordered" evidence="1">
    <location>
        <begin position="2760"/>
        <end position="2794"/>
    </location>
</feature>
<gene>
    <name evidence="5" type="ORF">KQX54_001200</name>
</gene>
<feature type="domain" description="U3 small nucleolar RNA-associated protein 20" evidence="3">
    <location>
        <begin position="1801"/>
        <end position="2017"/>
    </location>
</feature>
<dbReference type="PANTHER" id="PTHR17695">
    <property type="entry name" value="SMALL SUBUNIT PROCESSOME COMPONENT 20 HOMOLOG"/>
    <property type="match status" value="1"/>
</dbReference>
<keyword evidence="6" id="KW-1185">Reference proteome</keyword>
<evidence type="ECO:0000313" key="6">
    <source>
        <dbReference type="Proteomes" id="UP000826195"/>
    </source>
</evidence>
<feature type="compositionally biased region" description="Acidic residues" evidence="1">
    <location>
        <begin position="2531"/>
        <end position="2556"/>
    </location>
</feature>
<dbReference type="Pfam" id="PF23099">
    <property type="entry name" value="UTP20_C"/>
    <property type="match status" value="1"/>
</dbReference>
<feature type="region of interest" description="Disordered" evidence="1">
    <location>
        <begin position="2530"/>
        <end position="2559"/>
    </location>
</feature>
<comment type="caution">
    <text evidence="5">The sequence shown here is derived from an EMBL/GenBank/DDBJ whole genome shotgun (WGS) entry which is preliminary data.</text>
</comment>
<dbReference type="SUPFAM" id="SSF48371">
    <property type="entry name" value="ARM repeat"/>
    <property type="match status" value="4"/>
</dbReference>
<feature type="domain" description="U3 small nucleolar RNA-associated protein 20 N-terminal" evidence="2">
    <location>
        <begin position="880"/>
        <end position="1526"/>
    </location>
</feature>
<evidence type="ECO:0000259" key="4">
    <source>
        <dbReference type="Pfam" id="PF23099"/>
    </source>
</evidence>
<feature type="region of interest" description="Disordered" evidence="1">
    <location>
        <begin position="837"/>
        <end position="857"/>
    </location>
</feature>
<evidence type="ECO:0000256" key="1">
    <source>
        <dbReference type="SAM" id="MobiDB-lite"/>
    </source>
</evidence>
<evidence type="ECO:0000313" key="5">
    <source>
        <dbReference type="EMBL" id="KAH0533729.1"/>
    </source>
</evidence>
<feature type="compositionally biased region" description="Acidic residues" evidence="1">
    <location>
        <begin position="840"/>
        <end position="850"/>
    </location>
</feature>
<feature type="domain" description="U3 small nucleolar RNA-associated protein 20 C-terminal" evidence="4">
    <location>
        <begin position="2573"/>
        <end position="2776"/>
    </location>
</feature>
<dbReference type="GO" id="GO:0032040">
    <property type="term" value="C:small-subunit processome"/>
    <property type="evidence" value="ECO:0007669"/>
    <property type="project" value="TreeGrafter"/>
</dbReference>
<protein>
    <recommendedName>
        <fullName evidence="7">Small subunit processome component 20 homolog</fullName>
    </recommendedName>
</protein>
<dbReference type="InterPro" id="IPR011989">
    <property type="entry name" value="ARM-like"/>
</dbReference>
<dbReference type="Gene3D" id="1.25.10.10">
    <property type="entry name" value="Leucine-rich Repeat Variant"/>
    <property type="match status" value="4"/>
</dbReference>